<feature type="domain" description="T-SNARE coiled-coil homology" evidence="3">
    <location>
        <begin position="121"/>
        <end position="183"/>
    </location>
</feature>
<dbReference type="AlphaFoldDB" id="A0A146K856"/>
<keyword evidence="2" id="KW-0472">Membrane</keyword>
<evidence type="ECO:0000256" key="1">
    <source>
        <dbReference type="ARBA" id="ARBA00009063"/>
    </source>
</evidence>
<dbReference type="SMART" id="SM00397">
    <property type="entry name" value="t_SNARE"/>
    <property type="match status" value="1"/>
</dbReference>
<evidence type="ECO:0000259" key="3">
    <source>
        <dbReference type="PROSITE" id="PS50192"/>
    </source>
</evidence>
<name>A0A146K856_9EUKA</name>
<dbReference type="Pfam" id="PF05739">
    <property type="entry name" value="SNARE"/>
    <property type="match status" value="1"/>
</dbReference>
<organism evidence="4">
    <name type="scientific">Trepomonas sp. PC1</name>
    <dbReference type="NCBI Taxonomy" id="1076344"/>
    <lineage>
        <taxon>Eukaryota</taxon>
        <taxon>Metamonada</taxon>
        <taxon>Diplomonadida</taxon>
        <taxon>Hexamitidae</taxon>
        <taxon>Hexamitinae</taxon>
        <taxon>Trepomonas</taxon>
    </lineage>
</organism>
<feature type="non-terminal residue" evidence="4">
    <location>
        <position position="1"/>
    </location>
</feature>
<dbReference type="EMBL" id="GDID01004875">
    <property type="protein sequence ID" value="JAP91731.1"/>
    <property type="molecule type" value="Transcribed_RNA"/>
</dbReference>
<accession>A0A146K856</accession>
<proteinExistence type="inferred from homology"/>
<dbReference type="InterPro" id="IPR000727">
    <property type="entry name" value="T_SNARE_dom"/>
</dbReference>
<dbReference type="Gene3D" id="1.20.5.110">
    <property type="match status" value="1"/>
</dbReference>
<keyword evidence="2" id="KW-0812">Transmembrane</keyword>
<comment type="similarity">
    <text evidence="1">Belongs to the syntaxin family.</text>
</comment>
<keyword evidence="2" id="KW-1133">Transmembrane helix</keyword>
<dbReference type="GO" id="GO:0016020">
    <property type="term" value="C:membrane"/>
    <property type="evidence" value="ECO:0007669"/>
    <property type="project" value="InterPro"/>
</dbReference>
<evidence type="ECO:0000313" key="4">
    <source>
        <dbReference type="EMBL" id="JAP91731.1"/>
    </source>
</evidence>
<dbReference type="SUPFAM" id="SSF58038">
    <property type="entry name" value="SNARE fusion complex"/>
    <property type="match status" value="1"/>
</dbReference>
<protein>
    <submittedName>
        <fullName evidence="4">SNARE, putative</fullName>
    </submittedName>
</protein>
<reference evidence="4" key="1">
    <citation type="submission" date="2015-07" db="EMBL/GenBank/DDBJ databases">
        <title>Adaptation to a free-living lifestyle via gene acquisitions in the diplomonad Trepomonas sp. PC1.</title>
        <authorList>
            <person name="Xu F."/>
            <person name="Jerlstrom-Hultqvist J."/>
            <person name="Kolisko M."/>
            <person name="Simpson A.G.B."/>
            <person name="Roger A.J."/>
            <person name="Svard S.G."/>
            <person name="Andersson J.O."/>
        </authorList>
    </citation>
    <scope>NUCLEOTIDE SEQUENCE</scope>
    <source>
        <strain evidence="4">PC1</strain>
    </source>
</reference>
<gene>
    <name evidence="4" type="ORF">TPC1_16564</name>
</gene>
<sequence>TIQFTQQVNQQLLQLPLAQNSEQQQIYTELSNLLRQIKVKEPTEQFINVITTALKQANHVINKRTTQKSNLEQSILSNQKKMILKQLSALNEYVQSQMRIQEQFQTDYELNSDSLDLQNQLQIKQKKNTHLDKILNNLVEISHLQKSLQSQVQNQDQLIIRIGDNVEKADENVEQANSLLQNTIKNIKKRYKLILKILLVVVTWMVVKKVVK</sequence>
<feature type="non-terminal residue" evidence="4">
    <location>
        <position position="212"/>
    </location>
</feature>
<evidence type="ECO:0000256" key="2">
    <source>
        <dbReference type="SAM" id="Phobius"/>
    </source>
</evidence>
<dbReference type="GO" id="GO:0005484">
    <property type="term" value="F:SNAP receptor activity"/>
    <property type="evidence" value="ECO:0007669"/>
    <property type="project" value="InterPro"/>
</dbReference>
<dbReference type="InterPro" id="IPR006012">
    <property type="entry name" value="Syntaxin/epimorphin_CS"/>
</dbReference>
<feature type="transmembrane region" description="Helical" evidence="2">
    <location>
        <begin position="193"/>
        <end position="211"/>
    </location>
</feature>
<dbReference type="PROSITE" id="PS00914">
    <property type="entry name" value="SYNTAXIN"/>
    <property type="match status" value="1"/>
</dbReference>
<dbReference type="GO" id="GO:0006886">
    <property type="term" value="P:intracellular protein transport"/>
    <property type="evidence" value="ECO:0007669"/>
    <property type="project" value="InterPro"/>
</dbReference>
<dbReference type="PROSITE" id="PS50192">
    <property type="entry name" value="T_SNARE"/>
    <property type="match status" value="1"/>
</dbReference>